<evidence type="ECO:0000256" key="1">
    <source>
        <dbReference type="SAM" id="MobiDB-lite"/>
    </source>
</evidence>
<feature type="region of interest" description="Disordered" evidence="1">
    <location>
        <begin position="20"/>
        <end position="93"/>
    </location>
</feature>
<feature type="compositionally biased region" description="Basic and acidic residues" evidence="1">
    <location>
        <begin position="20"/>
        <end position="29"/>
    </location>
</feature>
<accession>A0A4U0X403</accession>
<keyword evidence="3" id="KW-1185">Reference proteome</keyword>
<organism evidence="2 3">
    <name type="scientific">Friedmanniomyces simplex</name>
    <dbReference type="NCBI Taxonomy" id="329884"/>
    <lineage>
        <taxon>Eukaryota</taxon>
        <taxon>Fungi</taxon>
        <taxon>Dikarya</taxon>
        <taxon>Ascomycota</taxon>
        <taxon>Pezizomycotina</taxon>
        <taxon>Dothideomycetes</taxon>
        <taxon>Dothideomycetidae</taxon>
        <taxon>Mycosphaerellales</taxon>
        <taxon>Teratosphaeriaceae</taxon>
        <taxon>Friedmanniomyces</taxon>
    </lineage>
</organism>
<evidence type="ECO:0000313" key="3">
    <source>
        <dbReference type="Proteomes" id="UP000309340"/>
    </source>
</evidence>
<dbReference type="AlphaFoldDB" id="A0A4U0X403"/>
<feature type="compositionally biased region" description="Polar residues" evidence="1">
    <location>
        <begin position="30"/>
        <end position="41"/>
    </location>
</feature>
<reference evidence="2 3" key="1">
    <citation type="submission" date="2017-03" db="EMBL/GenBank/DDBJ databases">
        <title>Genomes of endolithic fungi from Antarctica.</title>
        <authorList>
            <person name="Coleine C."/>
            <person name="Masonjones S."/>
            <person name="Stajich J.E."/>
        </authorList>
    </citation>
    <scope>NUCLEOTIDE SEQUENCE [LARGE SCALE GENOMIC DNA]</scope>
    <source>
        <strain evidence="2 3">CCFEE 5184</strain>
    </source>
</reference>
<gene>
    <name evidence="2" type="ORF">B0A55_08867</name>
</gene>
<sequence>MGQRLCALCRSTLPMSAEDTDQRLCRIHQDNQNTATQTQPPHSHHSRRQDPPFSPDSDPTPASPSAAKAWFEPLSAPPSSSSPDSNLEDETLPRRGSALADELEHLCWSLEDLAAHLGRLQVIVERAQESLKRLGGREVG</sequence>
<protein>
    <submittedName>
        <fullName evidence="2">Uncharacterized protein</fullName>
    </submittedName>
</protein>
<proteinExistence type="predicted"/>
<dbReference type="Proteomes" id="UP000309340">
    <property type="component" value="Unassembled WGS sequence"/>
</dbReference>
<comment type="caution">
    <text evidence="2">The sequence shown here is derived from an EMBL/GenBank/DDBJ whole genome shotgun (WGS) entry which is preliminary data.</text>
</comment>
<dbReference type="EMBL" id="NAJQ01000466">
    <property type="protein sequence ID" value="TKA69115.1"/>
    <property type="molecule type" value="Genomic_DNA"/>
</dbReference>
<evidence type="ECO:0000313" key="2">
    <source>
        <dbReference type="EMBL" id="TKA69115.1"/>
    </source>
</evidence>
<name>A0A4U0X403_9PEZI</name>
<feature type="compositionally biased region" description="Low complexity" evidence="1">
    <location>
        <begin position="55"/>
        <end position="85"/>
    </location>
</feature>
<feature type="non-terminal residue" evidence="2">
    <location>
        <position position="140"/>
    </location>
</feature>